<comment type="caution">
    <text evidence="6">The sequence shown here is derived from an EMBL/GenBank/DDBJ whole genome shotgun (WGS) entry which is preliminary data.</text>
</comment>
<feature type="transmembrane region" description="Helical" evidence="4">
    <location>
        <begin position="289"/>
        <end position="307"/>
    </location>
</feature>
<reference evidence="6 7" key="1">
    <citation type="submission" date="2012-11" db="EMBL/GenBank/DDBJ databases">
        <title>Whole genome sequence of Acidisphaera rubrifaciens HS-AP3.</title>
        <authorList>
            <person name="Azuma Y."/>
            <person name="Higashiura N."/>
            <person name="Hirakawa H."/>
            <person name="Matsushita K."/>
        </authorList>
    </citation>
    <scope>NUCLEOTIDE SEQUENCE [LARGE SCALE GENOMIC DNA]</scope>
    <source>
        <strain evidence="6 7">HS-AP3</strain>
    </source>
</reference>
<dbReference type="InterPro" id="IPR007803">
    <property type="entry name" value="Asp/Arg/Pro-Hydrxlase"/>
</dbReference>
<evidence type="ECO:0000313" key="7">
    <source>
        <dbReference type="Proteomes" id="UP000032680"/>
    </source>
</evidence>
<feature type="transmembrane region" description="Helical" evidence="4">
    <location>
        <begin position="6"/>
        <end position="27"/>
    </location>
</feature>
<evidence type="ECO:0000259" key="5">
    <source>
        <dbReference type="Pfam" id="PF05118"/>
    </source>
</evidence>
<evidence type="ECO:0000256" key="1">
    <source>
        <dbReference type="ARBA" id="ARBA00007730"/>
    </source>
</evidence>
<dbReference type="AlphaFoldDB" id="A0A0D6P7S5"/>
<keyword evidence="7" id="KW-1185">Reference proteome</keyword>
<name>A0A0D6P7S5_9PROT</name>
<dbReference type="PANTHER" id="PTHR46332:SF5">
    <property type="entry name" value="ASPARTATE BETA-HYDROXYLASE DOMAIN CONTAINING 2"/>
    <property type="match status" value="1"/>
</dbReference>
<gene>
    <name evidence="6" type="ORF">Asru_0472_06</name>
</gene>
<dbReference type="SUPFAM" id="SSF51197">
    <property type="entry name" value="Clavaminate synthase-like"/>
    <property type="match status" value="1"/>
</dbReference>
<dbReference type="Pfam" id="PF05118">
    <property type="entry name" value="Asp_Arg_Hydrox"/>
    <property type="match status" value="1"/>
</dbReference>
<dbReference type="Gene3D" id="2.60.120.330">
    <property type="entry name" value="B-lactam Antibiotic, Isopenicillin N Synthase, Chain"/>
    <property type="match status" value="1"/>
</dbReference>
<keyword evidence="3" id="KW-0560">Oxidoreductase</keyword>
<proteinExistence type="inferred from homology"/>
<keyword evidence="4" id="KW-0812">Transmembrane</keyword>
<organism evidence="6 7">
    <name type="scientific">Acidisphaera rubrifaciens HS-AP3</name>
    <dbReference type="NCBI Taxonomy" id="1231350"/>
    <lineage>
        <taxon>Bacteria</taxon>
        <taxon>Pseudomonadati</taxon>
        <taxon>Pseudomonadota</taxon>
        <taxon>Alphaproteobacteria</taxon>
        <taxon>Acetobacterales</taxon>
        <taxon>Acetobacteraceae</taxon>
        <taxon>Acidisphaera</taxon>
    </lineage>
</organism>
<accession>A0A0D6P7S5</accession>
<comment type="similarity">
    <text evidence="1">Belongs to the aspartyl/asparaginyl beta-hydroxylase family.</text>
</comment>
<evidence type="ECO:0000256" key="4">
    <source>
        <dbReference type="SAM" id="Phobius"/>
    </source>
</evidence>
<protein>
    <submittedName>
        <fullName evidence="6">Aspartyl/asparaginyl beta-hydroxylase</fullName>
    </submittedName>
</protein>
<evidence type="ECO:0000256" key="2">
    <source>
        <dbReference type="ARBA" id="ARBA00022964"/>
    </source>
</evidence>
<evidence type="ECO:0000313" key="6">
    <source>
        <dbReference type="EMBL" id="GAN77820.1"/>
    </source>
</evidence>
<keyword evidence="4" id="KW-1133">Transmembrane helix</keyword>
<dbReference type="Proteomes" id="UP000032680">
    <property type="component" value="Unassembled WGS sequence"/>
</dbReference>
<dbReference type="EMBL" id="BANB01000472">
    <property type="protein sequence ID" value="GAN77820.1"/>
    <property type="molecule type" value="Genomic_DNA"/>
</dbReference>
<dbReference type="PANTHER" id="PTHR46332">
    <property type="entry name" value="ASPARTATE BETA-HYDROXYLASE DOMAIN-CONTAINING PROTEIN 2"/>
    <property type="match status" value="1"/>
</dbReference>
<dbReference type="InterPro" id="IPR051821">
    <property type="entry name" value="Asp/Asn_beta-hydroxylase"/>
</dbReference>
<feature type="domain" description="Aspartyl/asparaginy/proline hydroxylase" evidence="5">
    <location>
        <begin position="78"/>
        <end position="231"/>
    </location>
</feature>
<keyword evidence="2" id="KW-0223">Dioxygenase</keyword>
<sequence>MLVPGSGSLVKMVVLGGFAATAAYVHCRGRVRHGFARQLTDHSTFLAPVNALFYLCSRVPNRPFLELNDLPELAVLTARWRVIRDEGLRLLDEGFVRAAAGYTDLGFNSFFRTGWKRFYLKWYGEALPSAERLCPETVRLLREVPSIHGAMFALLPPGARLVRHRDPFAGSLRYHLGLSTPNSDDCYIEVDGIRRGWRDGEALIFDETFIHHAENRTDQTRLILFCDVDRPLRGALPRVISRFIVNHVVKATATENVPGDGIGVANRLFAGIYRARLLAKRLKAWDRRVYYGLKYAVVGATLAAIILR</sequence>
<keyword evidence="4" id="KW-0472">Membrane</keyword>
<dbReference type="InterPro" id="IPR027443">
    <property type="entry name" value="IPNS-like_sf"/>
</dbReference>
<dbReference type="GO" id="GO:0051213">
    <property type="term" value="F:dioxygenase activity"/>
    <property type="evidence" value="ECO:0007669"/>
    <property type="project" value="UniProtKB-KW"/>
</dbReference>
<evidence type="ECO:0000256" key="3">
    <source>
        <dbReference type="ARBA" id="ARBA00023002"/>
    </source>
</evidence>
<dbReference type="RefSeq" id="WP_048862071.1">
    <property type="nucleotide sequence ID" value="NZ_BANB01000472.1"/>
</dbReference>